<dbReference type="EMBL" id="CAJVPJ010000877">
    <property type="protein sequence ID" value="CAG8562461.1"/>
    <property type="molecule type" value="Genomic_DNA"/>
</dbReference>
<evidence type="ECO:0000256" key="4">
    <source>
        <dbReference type="ARBA" id="ARBA00022741"/>
    </source>
</evidence>
<keyword evidence="5" id="KW-0418">Kinase</keyword>
<dbReference type="Proteomes" id="UP000789572">
    <property type="component" value="Unassembled WGS sequence"/>
</dbReference>
<evidence type="ECO:0000256" key="2">
    <source>
        <dbReference type="ARBA" id="ARBA00022527"/>
    </source>
</evidence>
<keyword evidence="11" id="KW-1185">Reference proteome</keyword>
<dbReference type="PANTHER" id="PTHR24356:SF1">
    <property type="entry name" value="SERINE_THREONINE-PROTEIN KINASE GREATWALL"/>
    <property type="match status" value="1"/>
</dbReference>
<dbReference type="PANTHER" id="PTHR24356">
    <property type="entry name" value="SERINE/THREONINE-PROTEIN KINASE"/>
    <property type="match status" value="1"/>
</dbReference>
<keyword evidence="4" id="KW-0547">Nucleotide-binding</keyword>
<organism evidence="10 11">
    <name type="scientific">Paraglomus occultum</name>
    <dbReference type="NCBI Taxonomy" id="144539"/>
    <lineage>
        <taxon>Eukaryota</taxon>
        <taxon>Fungi</taxon>
        <taxon>Fungi incertae sedis</taxon>
        <taxon>Mucoromycota</taxon>
        <taxon>Glomeromycotina</taxon>
        <taxon>Glomeromycetes</taxon>
        <taxon>Paraglomerales</taxon>
        <taxon>Paraglomeraceae</taxon>
        <taxon>Paraglomus</taxon>
    </lineage>
</organism>
<dbReference type="GO" id="GO:0005524">
    <property type="term" value="F:ATP binding"/>
    <property type="evidence" value="ECO:0007669"/>
    <property type="project" value="UniProtKB-KW"/>
</dbReference>
<comment type="caution">
    <text evidence="10">The sequence shown here is derived from an EMBL/GenBank/DDBJ whole genome shotgun (WGS) entry which is preliminary data.</text>
</comment>
<dbReference type="InterPro" id="IPR001245">
    <property type="entry name" value="Ser-Thr/Tyr_kinase_cat_dom"/>
</dbReference>
<evidence type="ECO:0000256" key="6">
    <source>
        <dbReference type="ARBA" id="ARBA00022840"/>
    </source>
</evidence>
<dbReference type="InterPro" id="IPR011009">
    <property type="entry name" value="Kinase-like_dom_sf"/>
</dbReference>
<name>A0A9N9BFV7_9GLOM</name>
<evidence type="ECO:0000313" key="10">
    <source>
        <dbReference type="EMBL" id="CAG8562461.1"/>
    </source>
</evidence>
<dbReference type="AlphaFoldDB" id="A0A9N9BFV7"/>
<dbReference type="Pfam" id="PF07714">
    <property type="entry name" value="PK_Tyr_Ser-Thr"/>
    <property type="match status" value="1"/>
</dbReference>
<sequence length="166" mass="19294">MVMKYIEGGDLRKYLKTKKLNFKDKLLRLVNIAQGLKDIHQKGLVHRDFHPGNILNSEIHSFITDLGEVDGQKNTEFFEQLKDKKQFLDKLVALDYKTHPSALYTSRRLDFKSLPESQNSKEINEIFYSSDSKQINLEIPADLDQLNLNEEDQQTETQSQVQVPNK</sequence>
<dbReference type="OrthoDB" id="2313242at2759"/>
<evidence type="ECO:0000256" key="5">
    <source>
        <dbReference type="ARBA" id="ARBA00022777"/>
    </source>
</evidence>
<dbReference type="GO" id="GO:0004674">
    <property type="term" value="F:protein serine/threonine kinase activity"/>
    <property type="evidence" value="ECO:0007669"/>
    <property type="project" value="UniProtKB-KW"/>
</dbReference>
<feature type="domain" description="Protein kinase" evidence="9">
    <location>
        <begin position="1"/>
        <end position="166"/>
    </location>
</feature>
<evidence type="ECO:0000256" key="3">
    <source>
        <dbReference type="ARBA" id="ARBA00022679"/>
    </source>
</evidence>
<accession>A0A9N9BFV7</accession>
<comment type="catalytic activity">
    <reaction evidence="8">
        <text>L-seryl-[protein] + ATP = O-phospho-L-seryl-[protein] + ADP + H(+)</text>
        <dbReference type="Rhea" id="RHEA:17989"/>
        <dbReference type="Rhea" id="RHEA-COMP:9863"/>
        <dbReference type="Rhea" id="RHEA-COMP:11604"/>
        <dbReference type="ChEBI" id="CHEBI:15378"/>
        <dbReference type="ChEBI" id="CHEBI:29999"/>
        <dbReference type="ChEBI" id="CHEBI:30616"/>
        <dbReference type="ChEBI" id="CHEBI:83421"/>
        <dbReference type="ChEBI" id="CHEBI:456216"/>
        <dbReference type="EC" id="2.7.11.1"/>
    </reaction>
</comment>
<gene>
    <name evidence="10" type="ORF">POCULU_LOCUS5581</name>
</gene>
<dbReference type="InterPro" id="IPR050236">
    <property type="entry name" value="Ser_Thr_kinase_AGC"/>
</dbReference>
<evidence type="ECO:0000256" key="1">
    <source>
        <dbReference type="ARBA" id="ARBA00012513"/>
    </source>
</evidence>
<dbReference type="Gene3D" id="1.10.510.10">
    <property type="entry name" value="Transferase(Phosphotransferase) domain 1"/>
    <property type="match status" value="1"/>
</dbReference>
<protein>
    <recommendedName>
        <fullName evidence="1">non-specific serine/threonine protein kinase</fullName>
        <ecNumber evidence="1">2.7.11.1</ecNumber>
    </recommendedName>
</protein>
<proteinExistence type="predicted"/>
<comment type="catalytic activity">
    <reaction evidence="7">
        <text>L-threonyl-[protein] + ATP = O-phospho-L-threonyl-[protein] + ADP + H(+)</text>
        <dbReference type="Rhea" id="RHEA:46608"/>
        <dbReference type="Rhea" id="RHEA-COMP:11060"/>
        <dbReference type="Rhea" id="RHEA-COMP:11605"/>
        <dbReference type="ChEBI" id="CHEBI:15378"/>
        <dbReference type="ChEBI" id="CHEBI:30013"/>
        <dbReference type="ChEBI" id="CHEBI:30616"/>
        <dbReference type="ChEBI" id="CHEBI:61977"/>
        <dbReference type="ChEBI" id="CHEBI:456216"/>
        <dbReference type="EC" id="2.7.11.1"/>
    </reaction>
</comment>
<dbReference type="EC" id="2.7.11.1" evidence="1"/>
<keyword evidence="6" id="KW-0067">ATP-binding</keyword>
<keyword evidence="3" id="KW-0808">Transferase</keyword>
<evidence type="ECO:0000313" key="11">
    <source>
        <dbReference type="Proteomes" id="UP000789572"/>
    </source>
</evidence>
<reference evidence="10" key="1">
    <citation type="submission" date="2021-06" db="EMBL/GenBank/DDBJ databases">
        <authorList>
            <person name="Kallberg Y."/>
            <person name="Tangrot J."/>
            <person name="Rosling A."/>
        </authorList>
    </citation>
    <scope>NUCLEOTIDE SEQUENCE</scope>
    <source>
        <strain evidence="10">IA702</strain>
    </source>
</reference>
<evidence type="ECO:0000256" key="8">
    <source>
        <dbReference type="ARBA" id="ARBA00048679"/>
    </source>
</evidence>
<evidence type="ECO:0000256" key="7">
    <source>
        <dbReference type="ARBA" id="ARBA00047899"/>
    </source>
</evidence>
<dbReference type="InterPro" id="IPR000719">
    <property type="entry name" value="Prot_kinase_dom"/>
</dbReference>
<keyword evidence="2" id="KW-0723">Serine/threonine-protein kinase</keyword>
<evidence type="ECO:0000259" key="9">
    <source>
        <dbReference type="PROSITE" id="PS50011"/>
    </source>
</evidence>
<dbReference type="SUPFAM" id="SSF56112">
    <property type="entry name" value="Protein kinase-like (PK-like)"/>
    <property type="match status" value="1"/>
</dbReference>
<dbReference type="PROSITE" id="PS50011">
    <property type="entry name" value="PROTEIN_KINASE_DOM"/>
    <property type="match status" value="1"/>
</dbReference>